<dbReference type="Gene3D" id="3.60.20.10">
    <property type="entry name" value="Glutamine Phosphoribosylpyrophosphate, subunit 1, domain 1"/>
    <property type="match status" value="1"/>
</dbReference>
<evidence type="ECO:0000256" key="3">
    <source>
        <dbReference type="ARBA" id="ARBA00012737"/>
    </source>
</evidence>
<gene>
    <name evidence="8" type="ORF">DV711_04355</name>
</gene>
<dbReference type="Proteomes" id="UP000253769">
    <property type="component" value="Unassembled WGS sequence"/>
</dbReference>
<dbReference type="SUPFAM" id="SSF52402">
    <property type="entry name" value="Adenine nucleotide alpha hydrolases-like"/>
    <property type="match status" value="1"/>
</dbReference>
<proteinExistence type="inferred from homology"/>
<dbReference type="GO" id="GO:0004066">
    <property type="term" value="F:asparagine synthase (glutamine-hydrolyzing) activity"/>
    <property type="evidence" value="ECO:0007669"/>
    <property type="project" value="UniProtKB-EC"/>
</dbReference>
<protein>
    <recommendedName>
        <fullName evidence="3">asparagine synthase (glutamine-hydrolyzing)</fullName>
        <ecNumber evidence="3">6.3.5.4</ecNumber>
    </recommendedName>
</protein>
<dbReference type="PANTHER" id="PTHR43284:SF1">
    <property type="entry name" value="ASPARAGINE SYNTHETASE"/>
    <property type="match status" value="1"/>
</dbReference>
<accession>A0A369WUL7</accession>
<evidence type="ECO:0000313" key="8">
    <source>
        <dbReference type="EMBL" id="RDE24823.1"/>
    </source>
</evidence>
<feature type="site" description="Important for beta-aspartyl-AMP intermediate formation" evidence="5">
    <location>
        <position position="323"/>
    </location>
</feature>
<dbReference type="InterPro" id="IPR001962">
    <property type="entry name" value="Asn_synthase"/>
</dbReference>
<dbReference type="AlphaFoldDB" id="A0A369WUL7"/>
<dbReference type="OrthoDB" id="9763290at2"/>
<sequence>MARPVNNNDSDSLAEETDLKKGSQHGQRPIVVVAESLSGDQVCIRPEIEVYCFGLPRNVSRQPLSASQLAELFQQDKPPTLVGHFALVVCWPQQNRCLMLADRFATHRLYYAADADSLVVSERLEAVRRHRPDSGISQQALVNYLFFHMIPSPETVYRGIHCLEPAQRIQWKGGDLQRDHHWVPRFDQTEMVEEPQQAEKLLATMRELMPEYSSHASSGCFLSGGLDSSSVAGLVAEQRRKTDVFSIGFPIEQYNELDYARTAVQHFGLTGHEYEMSPQDVVDALPQVIASMDQPFGNSSVMPAYFCARLAKSKGIDCLIAGDGGDELFAGNERYSKQLQLDRLRQRLKPLIWLMDLTILRPPWPESVKLFGKARSLTQQLKMTVPQNLEYFNFLNLIERQEIFSDAMLQATDQQEPDRRCQQLFDQLEHGDTLDRMLFMDWKHTLADNDLVKVNSMCRLAGVDVAYPMLDDRLVDFSLRVPGQQKLTPANLRHLYKMAMTGFLPDKIINKPKHGFGLPFGLWTVEHQGLRGLAYEAIASLDQLDLFNPGFIDDVIRRHQREHAKHYGELVWILMVLALWLDRHQ</sequence>
<evidence type="ECO:0000256" key="5">
    <source>
        <dbReference type="PIRSR" id="PIRSR001589-3"/>
    </source>
</evidence>
<dbReference type="PANTHER" id="PTHR43284">
    <property type="entry name" value="ASPARAGINE SYNTHETASE (GLUTAMINE-HYDROLYZING)"/>
    <property type="match status" value="1"/>
</dbReference>
<comment type="caution">
    <text evidence="8">The sequence shown here is derived from an EMBL/GenBank/DDBJ whole genome shotgun (WGS) entry which is preliminary data.</text>
</comment>
<keyword evidence="9" id="KW-1185">Reference proteome</keyword>
<dbReference type="Pfam" id="PF00733">
    <property type="entry name" value="Asn_synthase"/>
    <property type="match status" value="1"/>
</dbReference>
<dbReference type="GO" id="GO:0005829">
    <property type="term" value="C:cytosol"/>
    <property type="evidence" value="ECO:0007669"/>
    <property type="project" value="TreeGrafter"/>
</dbReference>
<evidence type="ECO:0000256" key="4">
    <source>
        <dbReference type="ARBA" id="ARBA00048741"/>
    </source>
</evidence>
<feature type="region of interest" description="Disordered" evidence="6">
    <location>
        <begin position="1"/>
        <end position="22"/>
    </location>
</feature>
<comment type="similarity">
    <text evidence="2">Belongs to the asparagine synthetase family.</text>
</comment>
<dbReference type="InterPro" id="IPR029055">
    <property type="entry name" value="Ntn_hydrolases_N"/>
</dbReference>
<dbReference type="SUPFAM" id="SSF56235">
    <property type="entry name" value="N-terminal nucleophile aminohydrolases (Ntn hydrolases)"/>
    <property type="match status" value="1"/>
</dbReference>
<evidence type="ECO:0000256" key="2">
    <source>
        <dbReference type="ARBA" id="ARBA00005752"/>
    </source>
</evidence>
<feature type="compositionally biased region" description="Polar residues" evidence="6">
    <location>
        <begin position="1"/>
        <end position="11"/>
    </location>
</feature>
<dbReference type="GO" id="GO:0006529">
    <property type="term" value="P:asparagine biosynthetic process"/>
    <property type="evidence" value="ECO:0007669"/>
    <property type="project" value="InterPro"/>
</dbReference>
<comment type="pathway">
    <text evidence="1">Amino-acid biosynthesis; L-asparagine biosynthesis; L-asparagine from L-aspartate (L-Gln route): step 1/1.</text>
</comment>
<reference evidence="8 9" key="1">
    <citation type="submission" date="2018-07" db="EMBL/GenBank/DDBJ databases">
        <title>Motiliproteus coralliicola sp. nov., a bacterium isolated from Coral.</title>
        <authorList>
            <person name="Wang G."/>
        </authorList>
    </citation>
    <scope>NUCLEOTIDE SEQUENCE [LARGE SCALE GENOMIC DNA]</scope>
    <source>
        <strain evidence="8 9">C34</strain>
    </source>
</reference>
<dbReference type="EC" id="6.3.5.4" evidence="3"/>
<dbReference type="Gene3D" id="3.40.50.620">
    <property type="entry name" value="HUPs"/>
    <property type="match status" value="1"/>
</dbReference>
<dbReference type="EMBL" id="QQOH01000001">
    <property type="protein sequence ID" value="RDE24823.1"/>
    <property type="molecule type" value="Genomic_DNA"/>
</dbReference>
<dbReference type="InterPro" id="IPR051786">
    <property type="entry name" value="ASN_synthetase/amidase"/>
</dbReference>
<evidence type="ECO:0000313" key="9">
    <source>
        <dbReference type="Proteomes" id="UP000253769"/>
    </source>
</evidence>
<evidence type="ECO:0000256" key="6">
    <source>
        <dbReference type="SAM" id="MobiDB-lite"/>
    </source>
</evidence>
<dbReference type="InterPro" id="IPR006426">
    <property type="entry name" value="Asn_synth_AEB"/>
</dbReference>
<evidence type="ECO:0000259" key="7">
    <source>
        <dbReference type="Pfam" id="PF00733"/>
    </source>
</evidence>
<organism evidence="8 9">
    <name type="scientific">Motiliproteus coralliicola</name>
    <dbReference type="NCBI Taxonomy" id="2283196"/>
    <lineage>
        <taxon>Bacteria</taxon>
        <taxon>Pseudomonadati</taxon>
        <taxon>Pseudomonadota</taxon>
        <taxon>Gammaproteobacteria</taxon>
        <taxon>Oceanospirillales</taxon>
        <taxon>Oceanospirillaceae</taxon>
        <taxon>Motiliproteus</taxon>
    </lineage>
</organism>
<evidence type="ECO:0000256" key="1">
    <source>
        <dbReference type="ARBA" id="ARBA00005187"/>
    </source>
</evidence>
<dbReference type="InterPro" id="IPR014729">
    <property type="entry name" value="Rossmann-like_a/b/a_fold"/>
</dbReference>
<dbReference type="CDD" id="cd01991">
    <property type="entry name" value="Asn_synthase_B_C"/>
    <property type="match status" value="1"/>
</dbReference>
<comment type="catalytic activity">
    <reaction evidence="4">
        <text>L-aspartate + L-glutamine + ATP + H2O = L-asparagine + L-glutamate + AMP + diphosphate + H(+)</text>
        <dbReference type="Rhea" id="RHEA:12228"/>
        <dbReference type="ChEBI" id="CHEBI:15377"/>
        <dbReference type="ChEBI" id="CHEBI:15378"/>
        <dbReference type="ChEBI" id="CHEBI:29985"/>
        <dbReference type="ChEBI" id="CHEBI:29991"/>
        <dbReference type="ChEBI" id="CHEBI:30616"/>
        <dbReference type="ChEBI" id="CHEBI:33019"/>
        <dbReference type="ChEBI" id="CHEBI:58048"/>
        <dbReference type="ChEBI" id="CHEBI:58359"/>
        <dbReference type="ChEBI" id="CHEBI:456215"/>
        <dbReference type="EC" id="6.3.5.4"/>
    </reaction>
</comment>
<dbReference type="PIRSF" id="PIRSF001589">
    <property type="entry name" value="Asn_synthetase_glu-h"/>
    <property type="match status" value="1"/>
</dbReference>
<name>A0A369WUL7_9GAMM</name>
<feature type="domain" description="Asparagine synthetase" evidence="7">
    <location>
        <begin position="216"/>
        <end position="581"/>
    </location>
</feature>